<evidence type="ECO:0000256" key="2">
    <source>
        <dbReference type="SAM" id="SignalP"/>
    </source>
</evidence>
<accession>A0A6J4UNE8</accession>
<feature type="chain" id="PRO_5026848711" description="Cupin 2 conserved barrel domain-containing protein" evidence="2">
    <location>
        <begin position="24"/>
        <end position="652"/>
    </location>
</feature>
<feature type="signal peptide" evidence="2">
    <location>
        <begin position="1"/>
        <end position="23"/>
    </location>
</feature>
<dbReference type="InterPro" id="IPR011051">
    <property type="entry name" value="RmlC_Cupin_sf"/>
</dbReference>
<name>A0A6J4UNE8_9BACT</name>
<evidence type="ECO:0008006" key="4">
    <source>
        <dbReference type="Google" id="ProtNLM"/>
    </source>
</evidence>
<protein>
    <recommendedName>
        <fullName evidence="4">Cupin 2 conserved barrel domain-containing protein</fullName>
    </recommendedName>
</protein>
<keyword evidence="2" id="KW-0732">Signal</keyword>
<proteinExistence type="predicted"/>
<dbReference type="SUPFAM" id="SSF51182">
    <property type="entry name" value="RmlC-like cupins"/>
    <property type="match status" value="1"/>
</dbReference>
<organism evidence="3">
    <name type="scientific">uncultured Thermomicrobiales bacterium</name>
    <dbReference type="NCBI Taxonomy" id="1645740"/>
    <lineage>
        <taxon>Bacteria</taxon>
        <taxon>Pseudomonadati</taxon>
        <taxon>Thermomicrobiota</taxon>
        <taxon>Thermomicrobia</taxon>
        <taxon>Thermomicrobiales</taxon>
        <taxon>environmental samples</taxon>
    </lineage>
</organism>
<gene>
    <name evidence="3" type="ORF">AVDCRST_MAG59-2155</name>
</gene>
<feature type="compositionally biased region" description="Low complexity" evidence="1">
    <location>
        <begin position="638"/>
        <end position="652"/>
    </location>
</feature>
<dbReference type="EMBL" id="CADCWF010000137">
    <property type="protein sequence ID" value="CAA9555950.1"/>
    <property type="molecule type" value="Genomic_DNA"/>
</dbReference>
<reference evidence="3" key="1">
    <citation type="submission" date="2020-02" db="EMBL/GenBank/DDBJ databases">
        <authorList>
            <person name="Meier V. D."/>
        </authorList>
    </citation>
    <scope>NUCLEOTIDE SEQUENCE</scope>
    <source>
        <strain evidence="3">AVDCRST_MAG59</strain>
    </source>
</reference>
<dbReference type="Gene3D" id="2.60.120.10">
    <property type="entry name" value="Jelly Rolls"/>
    <property type="match status" value="1"/>
</dbReference>
<evidence type="ECO:0000256" key="1">
    <source>
        <dbReference type="SAM" id="MobiDB-lite"/>
    </source>
</evidence>
<dbReference type="InterPro" id="IPR014710">
    <property type="entry name" value="RmlC-like_jellyroll"/>
</dbReference>
<dbReference type="AlphaFoldDB" id="A0A6J4UNE8"/>
<sequence>MARTFWLLALFLSLSLLGPLAGAAQDATPTADAGGGSGSPPGLDLAAMALTPADVPPGYVLDLARYVSPEQFASFGLPFAPEEIAATGLIRVYDTFLFNQEQEGGVRVYIDEFPTPKDAEAGFALFEDETRFADDPFGPLASEDLPGPGVGDDPSEITVATWEYGPGVYNQDIDATFRVGNLVAGVGVGVPVDLTDPAAVEPDPDGLRLAIELAGTLHDRIEAVLAGRSPSGADLALPGLLLPAAEGSGSLEEGYAPVASAGDVMATPVADGSAAIGYYRTVAATPLRPGGSSLPPDWLQGLPHATLAVAGYASAPEAREALDLVAEGDVPFVAEGPRERVADPVLPGAEAAVAYRTAYLPLPGVAPDGFGVAFSVGERLAIVEVVGGPGAETTALDLAAMQAACLGGGACATLDLAAMTTVTGNGATPAATEASTAPLMGATVEVPEAEHYVDLFRVDYAPGAAEEAHAEAGPTLNLVAAGSLTIEVEGPASVTRAATPDAVEEVTAGSEVVLDVGDGLVIPADTRHTNRNDGEDAAVLLAAVVLPIDSPPPPPVAGVSLHWSAGGPSAAPGPNAFVLERATLPPGTAIPAPLLYAVAAGNPEVGEDGGLTNTGTVPVELVTLTYTPAPPPEEPLAEDAGTVATPAGTPTS</sequence>
<feature type="region of interest" description="Disordered" evidence="1">
    <location>
        <begin position="626"/>
        <end position="652"/>
    </location>
</feature>
<evidence type="ECO:0000313" key="3">
    <source>
        <dbReference type="EMBL" id="CAA9555950.1"/>
    </source>
</evidence>